<dbReference type="PROSITE" id="PS50234">
    <property type="entry name" value="VWFA"/>
    <property type="match status" value="1"/>
</dbReference>
<dbReference type="InterPro" id="IPR036465">
    <property type="entry name" value="vWFA_dom_sf"/>
</dbReference>
<dbReference type="PANTHER" id="PTHR22550">
    <property type="entry name" value="SPORE GERMINATION PROTEIN"/>
    <property type="match status" value="1"/>
</dbReference>
<feature type="transmembrane region" description="Helical" evidence="1">
    <location>
        <begin position="298"/>
        <end position="323"/>
    </location>
</feature>
<keyword evidence="4" id="KW-1185">Reference proteome</keyword>
<dbReference type="SUPFAM" id="SSF53300">
    <property type="entry name" value="vWA-like"/>
    <property type="match status" value="1"/>
</dbReference>
<evidence type="ECO:0000256" key="1">
    <source>
        <dbReference type="SAM" id="Phobius"/>
    </source>
</evidence>
<protein>
    <submittedName>
        <fullName evidence="3">Ca-activated chloride channel family protein</fullName>
    </submittedName>
</protein>
<dbReference type="RefSeq" id="WP_103871361.1">
    <property type="nucleotide sequence ID" value="NZ_FNUY01000002.1"/>
</dbReference>
<sequence length="337" mass="36721">MYQLEYPWLLLVLPLPLLVWWLTPPFREETASVRLAFFSEVSQAAGVKPTAGAVIPKTNWVQKLLAPLCWGLVVLALARPQFVEPPIEKIQPARDLLLALDLSQSMDTRDFRSPSGAMIPRVEAVRNVVADFVKRRSGDRIGLIAFGDAPYPLAPFTLDHDTVLAMIAAMVPGMAGPRTALGDAVGLGIKMFSDSKAQEKVLVVLTDGNDTASKMPPARAADIAKQSGVLVHTVGIGDPKASGEDRLDATVLEAIAKATGGRYFFGQDEAALREIYATLDAITPANQKTLSWRPKHELFHYPLGAAIALLLAYQLIMASLSLLQKLRRARRHERSVA</sequence>
<evidence type="ECO:0000259" key="2">
    <source>
        <dbReference type="PROSITE" id="PS50234"/>
    </source>
</evidence>
<dbReference type="CDD" id="cd01467">
    <property type="entry name" value="vWA_BatA_type"/>
    <property type="match status" value="1"/>
</dbReference>
<dbReference type="SMART" id="SM00327">
    <property type="entry name" value="VWA"/>
    <property type="match status" value="1"/>
</dbReference>
<feature type="domain" description="VWFA" evidence="2">
    <location>
        <begin position="95"/>
        <end position="279"/>
    </location>
</feature>
<dbReference type="OrthoDB" id="6206554at2"/>
<evidence type="ECO:0000313" key="4">
    <source>
        <dbReference type="Proteomes" id="UP000236743"/>
    </source>
</evidence>
<keyword evidence="1" id="KW-1133">Transmembrane helix</keyword>
<dbReference type="PANTHER" id="PTHR22550:SF18">
    <property type="entry name" value="VWFA DOMAIN-CONTAINING PROTEIN"/>
    <property type="match status" value="1"/>
</dbReference>
<dbReference type="InterPro" id="IPR050768">
    <property type="entry name" value="UPF0353/GerABKA_families"/>
</dbReference>
<organism evidence="3 4">
    <name type="scientific">Bosea lathyri</name>
    <dbReference type="NCBI Taxonomy" id="1036778"/>
    <lineage>
        <taxon>Bacteria</taxon>
        <taxon>Pseudomonadati</taxon>
        <taxon>Pseudomonadota</taxon>
        <taxon>Alphaproteobacteria</taxon>
        <taxon>Hyphomicrobiales</taxon>
        <taxon>Boseaceae</taxon>
        <taxon>Bosea</taxon>
    </lineage>
</organism>
<name>A0A1H5UXY5_9HYPH</name>
<reference evidence="3 4" key="1">
    <citation type="submission" date="2016-10" db="EMBL/GenBank/DDBJ databases">
        <authorList>
            <person name="de Groot N.N."/>
        </authorList>
    </citation>
    <scope>NUCLEOTIDE SEQUENCE [LARGE SCALE GENOMIC DNA]</scope>
    <source>
        <strain evidence="3 4">DSM 26656</strain>
    </source>
</reference>
<proteinExistence type="predicted"/>
<dbReference type="InterPro" id="IPR002035">
    <property type="entry name" value="VWF_A"/>
</dbReference>
<gene>
    <name evidence="3" type="ORF">SAMN04488115_10270</name>
</gene>
<evidence type="ECO:0000313" key="3">
    <source>
        <dbReference type="EMBL" id="SEF79830.1"/>
    </source>
</evidence>
<dbReference type="Gene3D" id="3.40.50.410">
    <property type="entry name" value="von Willebrand factor, type A domain"/>
    <property type="match status" value="1"/>
</dbReference>
<dbReference type="Proteomes" id="UP000236743">
    <property type="component" value="Unassembled WGS sequence"/>
</dbReference>
<dbReference type="InterPro" id="IPR033881">
    <property type="entry name" value="vWA_BatA_type"/>
</dbReference>
<keyword evidence="1" id="KW-0472">Membrane</keyword>
<accession>A0A1H5UXY5</accession>
<dbReference type="Pfam" id="PF00092">
    <property type="entry name" value="VWA"/>
    <property type="match status" value="1"/>
</dbReference>
<dbReference type="EMBL" id="FNUY01000002">
    <property type="protein sequence ID" value="SEF79830.1"/>
    <property type="molecule type" value="Genomic_DNA"/>
</dbReference>
<dbReference type="AlphaFoldDB" id="A0A1H5UXY5"/>
<keyword evidence="1" id="KW-0812">Transmembrane</keyword>